<feature type="region of interest" description="Disordered" evidence="1">
    <location>
        <begin position="1"/>
        <end position="23"/>
    </location>
</feature>
<gene>
    <name evidence="2" type="ORF">PCL_00595</name>
</gene>
<dbReference type="AlphaFoldDB" id="A0A2U3E5C5"/>
<dbReference type="EMBL" id="LCWV01000011">
    <property type="protein sequence ID" value="PWI69683.1"/>
    <property type="molecule type" value="Genomic_DNA"/>
</dbReference>
<sequence length="147" mass="15565">MRRESEKDWPGGAGDHRESTWKSKSLVQSRVGLCFNEAPIPSPPVLTSPRLTNTIAYSVPPPAARPTVPVRQGQPAVPSQKPSTGPGAICPSRDWRDPPPPSLPLPLPPPPLPDLADAAKLHVRGPPDAPHPSRPTSAAAPPPLPRV</sequence>
<accession>A0A2U3E5C5</accession>
<organism evidence="2 3">
    <name type="scientific">Purpureocillium lilacinum</name>
    <name type="common">Paecilomyces lilacinus</name>
    <dbReference type="NCBI Taxonomy" id="33203"/>
    <lineage>
        <taxon>Eukaryota</taxon>
        <taxon>Fungi</taxon>
        <taxon>Dikarya</taxon>
        <taxon>Ascomycota</taxon>
        <taxon>Pezizomycotina</taxon>
        <taxon>Sordariomycetes</taxon>
        <taxon>Hypocreomycetidae</taxon>
        <taxon>Hypocreales</taxon>
        <taxon>Ophiocordycipitaceae</taxon>
        <taxon>Purpureocillium</taxon>
    </lineage>
</organism>
<proteinExistence type="predicted"/>
<name>A0A2U3E5C5_PURLI</name>
<evidence type="ECO:0000313" key="2">
    <source>
        <dbReference type="EMBL" id="PWI69683.1"/>
    </source>
</evidence>
<comment type="caution">
    <text evidence="2">The sequence shown here is derived from an EMBL/GenBank/DDBJ whole genome shotgun (WGS) entry which is preliminary data.</text>
</comment>
<feature type="compositionally biased region" description="Pro residues" evidence="1">
    <location>
        <begin position="98"/>
        <end position="113"/>
    </location>
</feature>
<evidence type="ECO:0000313" key="3">
    <source>
        <dbReference type="Proteomes" id="UP000245956"/>
    </source>
</evidence>
<feature type="compositionally biased region" description="Basic and acidic residues" evidence="1">
    <location>
        <begin position="1"/>
        <end position="21"/>
    </location>
</feature>
<feature type="region of interest" description="Disordered" evidence="1">
    <location>
        <begin position="57"/>
        <end position="147"/>
    </location>
</feature>
<dbReference type="Proteomes" id="UP000245956">
    <property type="component" value="Unassembled WGS sequence"/>
</dbReference>
<evidence type="ECO:0000256" key="1">
    <source>
        <dbReference type="SAM" id="MobiDB-lite"/>
    </source>
</evidence>
<reference evidence="2 3" key="1">
    <citation type="journal article" date="2016" name="Front. Microbiol.">
        <title>Genome and transcriptome sequences reveal the specific parasitism of the nematophagous Purpureocillium lilacinum 36-1.</title>
        <authorList>
            <person name="Xie J."/>
            <person name="Li S."/>
            <person name="Mo C."/>
            <person name="Xiao X."/>
            <person name="Peng D."/>
            <person name="Wang G."/>
            <person name="Xiao Y."/>
        </authorList>
    </citation>
    <scope>NUCLEOTIDE SEQUENCE [LARGE SCALE GENOMIC DNA]</scope>
    <source>
        <strain evidence="2 3">36-1</strain>
    </source>
</reference>
<protein>
    <submittedName>
        <fullName evidence="2">Uncharacterized protein</fullName>
    </submittedName>
</protein>